<dbReference type="EMBL" id="LXQA010295403">
    <property type="protein sequence ID" value="MCI41716.1"/>
    <property type="molecule type" value="Genomic_DNA"/>
</dbReference>
<reference evidence="1 2" key="1">
    <citation type="journal article" date="2018" name="Front. Plant Sci.">
        <title>Red Clover (Trifolium pratense) and Zigzag Clover (T. medium) - A Picture of Genomic Similarities and Differences.</title>
        <authorList>
            <person name="Dluhosova J."/>
            <person name="Istvanek J."/>
            <person name="Nedelnik J."/>
            <person name="Repkova J."/>
        </authorList>
    </citation>
    <scope>NUCLEOTIDE SEQUENCE [LARGE SCALE GENOMIC DNA]</scope>
    <source>
        <strain evidence="2">cv. 10/8</strain>
        <tissue evidence="1">Leaf</tissue>
    </source>
</reference>
<name>A0A392S1K7_9FABA</name>
<keyword evidence="2" id="KW-1185">Reference proteome</keyword>
<dbReference type="Proteomes" id="UP000265520">
    <property type="component" value="Unassembled WGS sequence"/>
</dbReference>
<evidence type="ECO:0000313" key="1">
    <source>
        <dbReference type="EMBL" id="MCI41716.1"/>
    </source>
</evidence>
<proteinExistence type="predicted"/>
<protein>
    <submittedName>
        <fullName evidence="1">Uncharacterized protein</fullName>
    </submittedName>
</protein>
<sequence length="44" mass="4917">QVANRTFSSSVHRVVLRKCFAVLSSNESGLRHSSEERGFLSHNS</sequence>
<organism evidence="1 2">
    <name type="scientific">Trifolium medium</name>
    <dbReference type="NCBI Taxonomy" id="97028"/>
    <lineage>
        <taxon>Eukaryota</taxon>
        <taxon>Viridiplantae</taxon>
        <taxon>Streptophyta</taxon>
        <taxon>Embryophyta</taxon>
        <taxon>Tracheophyta</taxon>
        <taxon>Spermatophyta</taxon>
        <taxon>Magnoliopsida</taxon>
        <taxon>eudicotyledons</taxon>
        <taxon>Gunneridae</taxon>
        <taxon>Pentapetalae</taxon>
        <taxon>rosids</taxon>
        <taxon>fabids</taxon>
        <taxon>Fabales</taxon>
        <taxon>Fabaceae</taxon>
        <taxon>Papilionoideae</taxon>
        <taxon>50 kb inversion clade</taxon>
        <taxon>NPAAA clade</taxon>
        <taxon>Hologalegina</taxon>
        <taxon>IRL clade</taxon>
        <taxon>Trifolieae</taxon>
        <taxon>Trifolium</taxon>
    </lineage>
</organism>
<comment type="caution">
    <text evidence="1">The sequence shown here is derived from an EMBL/GenBank/DDBJ whole genome shotgun (WGS) entry which is preliminary data.</text>
</comment>
<accession>A0A392S1K7</accession>
<dbReference type="AlphaFoldDB" id="A0A392S1K7"/>
<feature type="non-terminal residue" evidence="1">
    <location>
        <position position="1"/>
    </location>
</feature>
<evidence type="ECO:0000313" key="2">
    <source>
        <dbReference type="Proteomes" id="UP000265520"/>
    </source>
</evidence>